<protein>
    <submittedName>
        <fullName evidence="6">YhfX family PLP-dependent enzyme</fullName>
    </submittedName>
</protein>
<dbReference type="PANTHER" id="PTHR30511">
    <property type="entry name" value="ALANINE RACEMASE"/>
    <property type="match status" value="1"/>
</dbReference>
<evidence type="ECO:0000259" key="5">
    <source>
        <dbReference type="Pfam" id="PF21279"/>
    </source>
</evidence>
<dbReference type="Pfam" id="PF01168">
    <property type="entry name" value="Ala_racemase_N"/>
    <property type="match status" value="1"/>
</dbReference>
<comment type="caution">
    <text evidence="6">The sequence shown here is derived from an EMBL/GenBank/DDBJ whole genome shotgun (WGS) entry which is preliminary data.</text>
</comment>
<evidence type="ECO:0000256" key="2">
    <source>
        <dbReference type="ARBA" id="ARBA00022898"/>
    </source>
</evidence>
<dbReference type="InterPro" id="IPR001608">
    <property type="entry name" value="Ala_racemase_N"/>
</dbReference>
<comment type="cofactor">
    <cofactor evidence="1">
        <name>pyridoxal 5'-phosphate</name>
        <dbReference type="ChEBI" id="CHEBI:597326"/>
    </cofactor>
</comment>
<dbReference type="InterPro" id="IPR048449">
    <property type="entry name" value="YhfX-like_C"/>
</dbReference>
<accession>A0ABW4HZA4</accession>
<dbReference type="RefSeq" id="WP_251512305.1">
    <property type="nucleotide sequence ID" value="NZ_JAMBON010000005.1"/>
</dbReference>
<evidence type="ECO:0000313" key="6">
    <source>
        <dbReference type="EMBL" id="MFD1610159.1"/>
    </source>
</evidence>
<keyword evidence="2" id="KW-0663">Pyridoxal phosphate</keyword>
<dbReference type="SUPFAM" id="SSF51419">
    <property type="entry name" value="PLP-binding barrel"/>
    <property type="match status" value="1"/>
</dbReference>
<reference evidence="7" key="1">
    <citation type="journal article" date="2019" name="Int. J. Syst. Evol. Microbiol.">
        <title>The Global Catalogue of Microorganisms (GCM) 10K type strain sequencing project: providing services to taxonomists for standard genome sequencing and annotation.</title>
        <authorList>
            <consortium name="The Broad Institute Genomics Platform"/>
            <consortium name="The Broad Institute Genome Sequencing Center for Infectious Disease"/>
            <person name="Wu L."/>
            <person name="Ma J."/>
        </authorList>
    </citation>
    <scope>NUCLEOTIDE SEQUENCE [LARGE SCALE GENOMIC DNA]</scope>
    <source>
        <strain evidence="7">CGMCC 1.12376</strain>
    </source>
</reference>
<evidence type="ECO:0000313" key="7">
    <source>
        <dbReference type="Proteomes" id="UP001597221"/>
    </source>
</evidence>
<name>A0ABW4HZA4_9BACI</name>
<dbReference type="Gene3D" id="2.40.37.30">
    <property type="match status" value="2"/>
</dbReference>
<evidence type="ECO:0000256" key="3">
    <source>
        <dbReference type="ARBA" id="ARBA00023235"/>
    </source>
</evidence>
<evidence type="ECO:0000256" key="1">
    <source>
        <dbReference type="ARBA" id="ARBA00001933"/>
    </source>
</evidence>
<feature type="domain" description="Alanine racemase N-terminal" evidence="4">
    <location>
        <begin position="33"/>
        <end position="262"/>
    </location>
</feature>
<keyword evidence="7" id="KW-1185">Reference proteome</keyword>
<sequence length="383" mass="42755">MFLEATWKRNSKLIEASIDFHHQGYISPNTYVVDLDTVKQNATILAREAKKQDIELFFMTKQLGRNPLVAKTIVEAGIEKAVAVDPWEAITLYNHGIPIGHVGHLVQIPKCMVHSILTLHPDYITVFSYENARIISDIALEVGRRQKVFLRIADLDNFIYDGQKGGFTNQQLLREIDELIQLEGIEIAGLTSFPCLLIKEDEVEPTPNVQSMLKAKELLKRKGFSNIEMNMPSATSTDTLPLLKELGATQGEPGHAFTGSTPLHAAKDLPECPAMVYVSEVSHVYDRHSYVFGGGFYPRSRVEHALLGTNINNVKEVEAIENNPSNIDYYGTLNTNKARVGDTVIYAFRTQAFVTNAQLAIVKNLNSKPELIGIYDAMGNQIR</sequence>
<dbReference type="InterPro" id="IPR000821">
    <property type="entry name" value="Ala_racemase"/>
</dbReference>
<feature type="domain" description="YhfX-like C-terminal" evidence="5">
    <location>
        <begin position="276"/>
        <end position="369"/>
    </location>
</feature>
<dbReference type="PANTHER" id="PTHR30511:SF3">
    <property type="entry name" value="LYSINE RACEMASE"/>
    <property type="match status" value="1"/>
</dbReference>
<dbReference type="CDD" id="cd06811">
    <property type="entry name" value="PLPDE_III_yhfX_like"/>
    <property type="match status" value="1"/>
</dbReference>
<proteinExistence type="predicted"/>
<gene>
    <name evidence="6" type="ORF">ACFSBH_21315</name>
</gene>
<evidence type="ECO:0000259" key="4">
    <source>
        <dbReference type="Pfam" id="PF01168"/>
    </source>
</evidence>
<dbReference type="Pfam" id="PF21279">
    <property type="entry name" value="YhfX-like_C"/>
    <property type="match status" value="1"/>
</dbReference>
<keyword evidence="3" id="KW-0413">Isomerase</keyword>
<dbReference type="InterPro" id="IPR029066">
    <property type="entry name" value="PLP-binding_barrel"/>
</dbReference>
<dbReference type="EMBL" id="JBHUDE010000167">
    <property type="protein sequence ID" value="MFD1610159.1"/>
    <property type="molecule type" value="Genomic_DNA"/>
</dbReference>
<dbReference type="Proteomes" id="UP001597221">
    <property type="component" value="Unassembled WGS sequence"/>
</dbReference>
<organism evidence="6 7">
    <name type="scientific">Oceanobacillus luteolus</name>
    <dbReference type="NCBI Taxonomy" id="1274358"/>
    <lineage>
        <taxon>Bacteria</taxon>
        <taxon>Bacillati</taxon>
        <taxon>Bacillota</taxon>
        <taxon>Bacilli</taxon>
        <taxon>Bacillales</taxon>
        <taxon>Bacillaceae</taxon>
        <taxon>Oceanobacillus</taxon>
    </lineage>
</organism>